<evidence type="ECO:0008006" key="4">
    <source>
        <dbReference type="Google" id="ProtNLM"/>
    </source>
</evidence>
<comment type="caution">
    <text evidence="2">The sequence shown here is derived from an EMBL/GenBank/DDBJ whole genome shotgun (WGS) entry which is preliminary data.</text>
</comment>
<dbReference type="Pfam" id="PF03937">
    <property type="entry name" value="Sdh5"/>
    <property type="match status" value="1"/>
</dbReference>
<dbReference type="GO" id="GO:0006099">
    <property type="term" value="P:tricarboxylic acid cycle"/>
    <property type="evidence" value="ECO:0007669"/>
    <property type="project" value="TreeGrafter"/>
</dbReference>
<dbReference type="GO" id="GO:0005739">
    <property type="term" value="C:mitochondrion"/>
    <property type="evidence" value="ECO:0007669"/>
    <property type="project" value="TreeGrafter"/>
</dbReference>
<organism evidence="2 3">
    <name type="scientific">Microthlaspi erraticum</name>
    <dbReference type="NCBI Taxonomy" id="1685480"/>
    <lineage>
        <taxon>Eukaryota</taxon>
        <taxon>Viridiplantae</taxon>
        <taxon>Streptophyta</taxon>
        <taxon>Embryophyta</taxon>
        <taxon>Tracheophyta</taxon>
        <taxon>Spermatophyta</taxon>
        <taxon>Magnoliopsida</taxon>
        <taxon>eudicotyledons</taxon>
        <taxon>Gunneridae</taxon>
        <taxon>Pentapetalae</taxon>
        <taxon>rosids</taxon>
        <taxon>malvids</taxon>
        <taxon>Brassicales</taxon>
        <taxon>Brassicaceae</taxon>
        <taxon>Coluteocarpeae</taxon>
        <taxon>Microthlaspi</taxon>
    </lineage>
</organism>
<dbReference type="OrthoDB" id="284292at2759"/>
<evidence type="ECO:0000256" key="1">
    <source>
        <dbReference type="ARBA" id="ARBA00023186"/>
    </source>
</evidence>
<dbReference type="PANTHER" id="PTHR12469">
    <property type="entry name" value="PROTEIN EMI5 HOMOLOG, MITOCHONDRIAL"/>
    <property type="match status" value="1"/>
</dbReference>
<gene>
    <name evidence="2" type="ORF">MERR_LOCUS39996</name>
</gene>
<evidence type="ECO:0000313" key="3">
    <source>
        <dbReference type="Proteomes" id="UP000467841"/>
    </source>
</evidence>
<dbReference type="SUPFAM" id="SSF109910">
    <property type="entry name" value="YgfY-like"/>
    <property type="match status" value="1"/>
</dbReference>
<proteinExistence type="predicted"/>
<sequence>MATRKALINVHRIIRSTAVVNRSSITPAVATRAYPIFRNGVDFAPRFFSQNFGIDLSSEENKRITINRLLYRSKQRGFLELDLVLGNWVEENVNSMDENAVKSLIHVLDLENPDLWKWLTSQEQPPEAVSSNPVFMELHEKVMKNLNNHAAPETRAAAGQPWVKGWDDFKRGRDGPISGNQ</sequence>
<reference evidence="2" key="1">
    <citation type="submission" date="2020-01" db="EMBL/GenBank/DDBJ databases">
        <authorList>
            <person name="Mishra B."/>
        </authorList>
    </citation>
    <scope>NUCLEOTIDE SEQUENCE [LARGE SCALE GENOMIC DNA]</scope>
</reference>
<dbReference type="GO" id="GO:0034553">
    <property type="term" value="P:mitochondrial respiratory chain complex II assembly"/>
    <property type="evidence" value="ECO:0007669"/>
    <property type="project" value="TreeGrafter"/>
</dbReference>
<dbReference type="InterPro" id="IPR036714">
    <property type="entry name" value="SDH_sf"/>
</dbReference>
<dbReference type="FunFam" id="1.10.150.250:FF:000003">
    <property type="entry name" value="Succinate dehydrogenase assembly factor"/>
    <property type="match status" value="1"/>
</dbReference>
<keyword evidence="3" id="KW-1185">Reference proteome</keyword>
<dbReference type="Gene3D" id="1.10.150.250">
    <property type="entry name" value="Flavinator of succinate dehydrogenase"/>
    <property type="match status" value="1"/>
</dbReference>
<name>A0A6D2KUC3_9BRAS</name>
<dbReference type="GO" id="GO:0006121">
    <property type="term" value="P:mitochondrial electron transport, succinate to ubiquinone"/>
    <property type="evidence" value="ECO:0007669"/>
    <property type="project" value="TreeGrafter"/>
</dbReference>
<dbReference type="InterPro" id="IPR005631">
    <property type="entry name" value="SDH"/>
</dbReference>
<protein>
    <recommendedName>
        <fullName evidence="4">Succinate dehydrogenase assembly factor 2, mitochondrial</fullName>
    </recommendedName>
</protein>
<dbReference type="AlphaFoldDB" id="A0A6D2KUC3"/>
<dbReference type="PANTHER" id="PTHR12469:SF2">
    <property type="entry name" value="SUCCINATE DEHYDROGENASE ASSEMBLY FACTOR 2, MITOCHONDRIAL"/>
    <property type="match status" value="1"/>
</dbReference>
<accession>A0A6D2KUC3</accession>
<dbReference type="Proteomes" id="UP000467841">
    <property type="component" value="Unassembled WGS sequence"/>
</dbReference>
<evidence type="ECO:0000313" key="2">
    <source>
        <dbReference type="EMBL" id="CAA7052761.1"/>
    </source>
</evidence>
<dbReference type="EMBL" id="CACVBM020001507">
    <property type="protein sequence ID" value="CAA7052761.1"/>
    <property type="molecule type" value="Genomic_DNA"/>
</dbReference>
<keyword evidence="1" id="KW-0143">Chaperone</keyword>